<reference evidence="1 2" key="1">
    <citation type="journal article" date="2017" name="Water Res.">
        <title>Discovery and metagenomic analysis of an anammox bacterial enrichment related to Candidatus "Brocadia caroliniensis" in a full-scale glycerol-fed nitritation-denitritation separate centrate treatment process.</title>
        <authorList>
            <person name="Park H."/>
            <person name="Brotto A.C."/>
            <person name="van Loosdrecht M.C."/>
            <person name="Chandran K."/>
        </authorList>
    </citation>
    <scope>NUCLEOTIDE SEQUENCE [LARGE SCALE GENOMIC DNA]</scope>
    <source>
        <strain evidence="1">26THWARD</strain>
    </source>
</reference>
<name>A0A1V4AXW5_9BACT</name>
<evidence type="ECO:0000313" key="2">
    <source>
        <dbReference type="Proteomes" id="UP000189681"/>
    </source>
</evidence>
<dbReference type="Gene3D" id="3.30.160.250">
    <property type="match status" value="1"/>
</dbReference>
<sequence>MKTVTFRECLIEVLKNSLYEKGESFDVIIAESTDLPGCFTQGRNFEEARENLIDAIELWITVGLRNGEEMPIINGCKLAVSTEPAKKKKVHV</sequence>
<evidence type="ECO:0000313" key="1">
    <source>
        <dbReference type="EMBL" id="OOP57869.1"/>
    </source>
</evidence>
<dbReference type="SUPFAM" id="SSF143100">
    <property type="entry name" value="TTHA1013/TTHA0281-like"/>
    <property type="match status" value="1"/>
</dbReference>
<organism evidence="1 2">
    <name type="scientific">Candidatus Brocadia carolinensis</name>
    <dbReference type="NCBI Taxonomy" id="1004156"/>
    <lineage>
        <taxon>Bacteria</taxon>
        <taxon>Pseudomonadati</taxon>
        <taxon>Planctomycetota</taxon>
        <taxon>Candidatus Brocadiia</taxon>
        <taxon>Candidatus Brocadiales</taxon>
        <taxon>Candidatus Brocadiaceae</taxon>
        <taxon>Candidatus Brocadia</taxon>
    </lineage>
</organism>
<accession>A0A1V4AXW5</accession>
<proteinExistence type="predicted"/>
<dbReference type="Proteomes" id="UP000189681">
    <property type="component" value="Unassembled WGS sequence"/>
</dbReference>
<comment type="caution">
    <text evidence="1">The sequence shown here is derived from an EMBL/GenBank/DDBJ whole genome shotgun (WGS) entry which is preliminary data.</text>
</comment>
<protein>
    <submittedName>
        <fullName evidence="1">Uncharacterized protein</fullName>
    </submittedName>
</protein>
<dbReference type="AlphaFoldDB" id="A0A1V4AXW5"/>
<dbReference type="InterPro" id="IPR035069">
    <property type="entry name" value="TTHA1013/TTHA0281-like"/>
</dbReference>
<dbReference type="InterPro" id="IPR049389">
    <property type="entry name" value="TTHA0281-like"/>
</dbReference>
<dbReference type="Pfam" id="PF21748">
    <property type="entry name" value="UPF0150"/>
    <property type="match status" value="1"/>
</dbReference>
<dbReference type="EMBL" id="AYTS01000009">
    <property type="protein sequence ID" value="OOP57869.1"/>
    <property type="molecule type" value="Genomic_DNA"/>
</dbReference>
<gene>
    <name evidence="1" type="ORF">AYP45_00975</name>
</gene>